<gene>
    <name evidence="5" type="ORF">NW209_14005</name>
</gene>
<feature type="coiled-coil region" evidence="1">
    <location>
        <begin position="350"/>
        <end position="384"/>
    </location>
</feature>
<dbReference type="RefSeq" id="WP_022339561.1">
    <property type="nucleotide sequence ID" value="NZ_CAUBSI010000028.1"/>
</dbReference>
<organism evidence="5 6">
    <name type="scientific">Phocaeicola barnesiae</name>
    <dbReference type="NCBI Taxonomy" id="376804"/>
    <lineage>
        <taxon>Bacteria</taxon>
        <taxon>Pseudomonadati</taxon>
        <taxon>Bacteroidota</taxon>
        <taxon>Bacteroidia</taxon>
        <taxon>Bacteroidales</taxon>
        <taxon>Bacteroidaceae</taxon>
        <taxon>Phocaeicola</taxon>
    </lineage>
</organism>
<feature type="chain" id="PRO_5043733804" evidence="3">
    <location>
        <begin position="20"/>
        <end position="535"/>
    </location>
</feature>
<dbReference type="Pfam" id="PF19904">
    <property type="entry name" value="DUF6377"/>
    <property type="match status" value="1"/>
</dbReference>
<accession>A0AAW5N8B8</accession>
<dbReference type="InterPro" id="IPR011990">
    <property type="entry name" value="TPR-like_helical_dom_sf"/>
</dbReference>
<keyword evidence="2" id="KW-1133">Transmembrane helix</keyword>
<keyword evidence="1" id="KW-0175">Coiled coil</keyword>
<comment type="caution">
    <text evidence="5">The sequence shown here is derived from an EMBL/GenBank/DDBJ whole genome shotgun (WGS) entry which is preliminary data.</text>
</comment>
<keyword evidence="2" id="KW-0472">Membrane</keyword>
<feature type="signal peptide" evidence="3">
    <location>
        <begin position="1"/>
        <end position="19"/>
    </location>
</feature>
<name>A0AAW5N8B8_9BACT</name>
<keyword evidence="6" id="KW-1185">Reference proteome</keyword>
<dbReference type="Gene3D" id="1.25.40.10">
    <property type="entry name" value="Tetratricopeptide repeat domain"/>
    <property type="match status" value="1"/>
</dbReference>
<dbReference type="AlphaFoldDB" id="A0AAW5N8B8"/>
<proteinExistence type="predicted"/>
<feature type="domain" description="DUF6377" evidence="4">
    <location>
        <begin position="256"/>
        <end position="496"/>
    </location>
</feature>
<keyword evidence="3" id="KW-0732">Signal</keyword>
<evidence type="ECO:0000256" key="1">
    <source>
        <dbReference type="SAM" id="Coils"/>
    </source>
</evidence>
<evidence type="ECO:0000313" key="5">
    <source>
        <dbReference type="EMBL" id="MCR8875110.1"/>
    </source>
</evidence>
<protein>
    <submittedName>
        <fullName evidence="5">DUF6377 domain-containing protein</fullName>
    </submittedName>
</protein>
<keyword evidence="2" id="KW-0812">Transmembrane</keyword>
<dbReference type="EMBL" id="JANRHJ010000020">
    <property type="protein sequence ID" value="MCR8875110.1"/>
    <property type="molecule type" value="Genomic_DNA"/>
</dbReference>
<dbReference type="Proteomes" id="UP001204579">
    <property type="component" value="Unassembled WGS sequence"/>
</dbReference>
<evidence type="ECO:0000313" key="6">
    <source>
        <dbReference type="Proteomes" id="UP001204579"/>
    </source>
</evidence>
<reference evidence="5 6" key="1">
    <citation type="submission" date="2022-08" db="EMBL/GenBank/DDBJ databases">
        <authorList>
            <person name="Zeman M."/>
            <person name="Kubasova T."/>
        </authorList>
    </citation>
    <scope>NUCLEOTIDE SEQUENCE [LARGE SCALE GENOMIC DNA]</scope>
    <source>
        <strain evidence="5 6">ET62</strain>
    </source>
</reference>
<dbReference type="InterPro" id="IPR045957">
    <property type="entry name" value="DUF6377"/>
</dbReference>
<evidence type="ECO:0000259" key="4">
    <source>
        <dbReference type="Pfam" id="PF19904"/>
    </source>
</evidence>
<sequence length="535" mass="62805">MKNLLYLLILILPVQTVNATENLQQLYRRLEQALNSRGAIDRQKEARIDSIQNLITPDMSTQKRFDHYQTLYQEYLTYRADSALFYIDMAEDMALRNKSILQQNQCGINRATILATTGYFSQALSQLQHIHKENLDSTLLADYYKAYEWVYSVWSEYTDDEYYAPRYRKKEILYNDSLLQVLTPGSHEYHYWTGEYKARTGDQAGAQKAYEKALQGVPINTRLYAQITCGLAFAHNRQGHLDEYERFLILSAISDNVCPLKENLSLQELALHIFRQKPEWIERANRYLQYSMEDATFYNNRLRMLEIARKFPAIVNAYQQETVKEREHLTAAVIFISALTLLLIVSLIVIRRQLKKVSHAQQALSELNQQLTNLNDELLKTNHIREEYVSLFLDLCASYIDKLNRYQELVKRKVKAKQADDLLKQNSTRMSEADTKRFFVNFDTAFLTLYPTFITEFNALLRPGEEIYPQKGDILNTELRIFALVRMGIRDSARIATLMFYSPQTIYNYRTSVRNRAKNREEFEEQIKQLCQTVQ</sequence>
<evidence type="ECO:0000256" key="3">
    <source>
        <dbReference type="SAM" id="SignalP"/>
    </source>
</evidence>
<evidence type="ECO:0000256" key="2">
    <source>
        <dbReference type="SAM" id="Phobius"/>
    </source>
</evidence>
<feature type="transmembrane region" description="Helical" evidence="2">
    <location>
        <begin position="329"/>
        <end position="350"/>
    </location>
</feature>